<protein>
    <submittedName>
        <fullName evidence="7">ABC transporter ATP-binding protein</fullName>
    </submittedName>
</protein>
<organism evidence="7 8">
    <name type="scientific">Bordetella genomosp. 2</name>
    <dbReference type="NCBI Taxonomy" id="1983456"/>
    <lineage>
        <taxon>Bacteria</taxon>
        <taxon>Pseudomonadati</taxon>
        <taxon>Pseudomonadota</taxon>
        <taxon>Betaproteobacteria</taxon>
        <taxon>Burkholderiales</taxon>
        <taxon>Alcaligenaceae</taxon>
        <taxon>Bordetella</taxon>
    </lineage>
</organism>
<keyword evidence="3" id="KW-1003">Cell membrane</keyword>
<feature type="domain" description="ABC transporter" evidence="6">
    <location>
        <begin position="17"/>
        <end position="257"/>
    </location>
</feature>
<dbReference type="PROSITE" id="PS50893">
    <property type="entry name" value="ABC_TRANSPORTER_2"/>
    <property type="match status" value="1"/>
</dbReference>
<dbReference type="Pfam" id="PF08352">
    <property type="entry name" value="oligo_HPY"/>
    <property type="match status" value="1"/>
</dbReference>
<dbReference type="SMART" id="SM00382">
    <property type="entry name" value="AAA"/>
    <property type="match status" value="1"/>
</dbReference>
<dbReference type="GO" id="GO:0005524">
    <property type="term" value="F:ATP binding"/>
    <property type="evidence" value="ECO:0007669"/>
    <property type="project" value="UniProtKB-KW"/>
</dbReference>
<comment type="caution">
    <text evidence="7">The sequence shown here is derived from an EMBL/GenBank/DDBJ whole genome shotgun (WGS) entry which is preliminary data.</text>
</comment>
<dbReference type="PANTHER" id="PTHR43776">
    <property type="entry name" value="TRANSPORT ATP-BINDING PROTEIN"/>
    <property type="match status" value="1"/>
</dbReference>
<dbReference type="InterPro" id="IPR027417">
    <property type="entry name" value="P-loop_NTPase"/>
</dbReference>
<dbReference type="EMBL" id="NEVT01000009">
    <property type="protein sequence ID" value="OZI69776.1"/>
    <property type="molecule type" value="Genomic_DNA"/>
</dbReference>
<sequence length="354" mass="39108">MTETLLELEGVSKHYPVRSGALLRRQVGMVRAVDDVSLSIARGETLAIVGETGCGKSTTARLAMRLIEPTAGRIRFEGRDITHASRRDLNALRRSMQIVFQDPYASLNPRMTIGEILAEPLQVHKVGDPATHGRRVEELLRLVDLAPYHAQRYPHQFSGGQRQRIGIARALALSPKLIVCDEPVSALDVSIQAQIVNLLKDLQHEFKFSYLFISHGLAVVRHIADRVAVMYLGQMVEIADKRSLYERPRHPYTQALLAAAPEPNPAFRDKAVPAGDIPSPINPPPGCRFHTRCAMATEQCRQQVPALRPMGPGHQVACHHAEQVPLFQAAARPASPTAGLALRQAVYEKRRQAA</sequence>
<dbReference type="AlphaFoldDB" id="A0A261V6K1"/>
<dbReference type="InterPro" id="IPR003593">
    <property type="entry name" value="AAA+_ATPase"/>
</dbReference>
<evidence type="ECO:0000256" key="2">
    <source>
        <dbReference type="ARBA" id="ARBA00022448"/>
    </source>
</evidence>
<dbReference type="GO" id="GO:0016887">
    <property type="term" value="F:ATP hydrolysis activity"/>
    <property type="evidence" value="ECO:0007669"/>
    <property type="project" value="InterPro"/>
</dbReference>
<evidence type="ECO:0000313" key="8">
    <source>
        <dbReference type="Proteomes" id="UP000215633"/>
    </source>
</evidence>
<keyword evidence="5 7" id="KW-0067">ATP-binding</keyword>
<accession>A0A261V6K1</accession>
<gene>
    <name evidence="7" type="ORF">CAL24_23505</name>
</gene>
<evidence type="ECO:0000313" key="7">
    <source>
        <dbReference type="EMBL" id="OZI69776.1"/>
    </source>
</evidence>
<keyword evidence="8" id="KW-1185">Reference proteome</keyword>
<keyword evidence="4" id="KW-0547">Nucleotide-binding</keyword>
<dbReference type="InterPro" id="IPR050319">
    <property type="entry name" value="ABC_transp_ATP-bind"/>
</dbReference>
<dbReference type="Pfam" id="PF00005">
    <property type="entry name" value="ABC_tran"/>
    <property type="match status" value="1"/>
</dbReference>
<dbReference type="SUPFAM" id="SSF52540">
    <property type="entry name" value="P-loop containing nucleoside triphosphate hydrolases"/>
    <property type="match status" value="1"/>
</dbReference>
<dbReference type="GO" id="GO:0015833">
    <property type="term" value="P:peptide transport"/>
    <property type="evidence" value="ECO:0007669"/>
    <property type="project" value="InterPro"/>
</dbReference>
<dbReference type="CDD" id="cd03257">
    <property type="entry name" value="ABC_NikE_OppD_transporters"/>
    <property type="match status" value="1"/>
</dbReference>
<dbReference type="NCBIfam" id="TIGR01727">
    <property type="entry name" value="oligo_HPY"/>
    <property type="match status" value="1"/>
</dbReference>
<dbReference type="GO" id="GO:0055085">
    <property type="term" value="P:transmembrane transport"/>
    <property type="evidence" value="ECO:0007669"/>
    <property type="project" value="UniProtKB-ARBA"/>
</dbReference>
<dbReference type="InterPro" id="IPR003439">
    <property type="entry name" value="ABC_transporter-like_ATP-bd"/>
</dbReference>
<dbReference type="NCBIfam" id="NF008453">
    <property type="entry name" value="PRK11308.1"/>
    <property type="match status" value="1"/>
</dbReference>
<dbReference type="PROSITE" id="PS00211">
    <property type="entry name" value="ABC_TRANSPORTER_1"/>
    <property type="match status" value="1"/>
</dbReference>
<dbReference type="InterPro" id="IPR013563">
    <property type="entry name" value="Oligopep_ABC_C"/>
</dbReference>
<name>A0A261V6K1_9BORD</name>
<dbReference type="InterPro" id="IPR017871">
    <property type="entry name" value="ABC_transporter-like_CS"/>
</dbReference>
<evidence type="ECO:0000259" key="6">
    <source>
        <dbReference type="PROSITE" id="PS50893"/>
    </source>
</evidence>
<keyword evidence="3" id="KW-0472">Membrane</keyword>
<dbReference type="FunFam" id="3.40.50.300:FF:000016">
    <property type="entry name" value="Oligopeptide ABC transporter ATP-binding component"/>
    <property type="match status" value="1"/>
</dbReference>
<evidence type="ECO:0000256" key="5">
    <source>
        <dbReference type="ARBA" id="ARBA00022840"/>
    </source>
</evidence>
<keyword evidence="2" id="KW-0813">Transport</keyword>
<dbReference type="Gene3D" id="3.40.50.300">
    <property type="entry name" value="P-loop containing nucleotide triphosphate hydrolases"/>
    <property type="match status" value="1"/>
</dbReference>
<dbReference type="RefSeq" id="WP_028355445.1">
    <property type="nucleotide sequence ID" value="NZ_NEVT01000009.1"/>
</dbReference>
<evidence type="ECO:0000256" key="3">
    <source>
        <dbReference type="ARBA" id="ARBA00022475"/>
    </source>
</evidence>
<reference evidence="8" key="1">
    <citation type="submission" date="2017-05" db="EMBL/GenBank/DDBJ databases">
        <title>Complete and WGS of Bordetella genogroups.</title>
        <authorList>
            <person name="Spilker T."/>
            <person name="Lipuma J."/>
        </authorList>
    </citation>
    <scope>NUCLEOTIDE SEQUENCE [LARGE SCALE GENOMIC DNA]</scope>
    <source>
        <strain evidence="8">AU8256</strain>
    </source>
</reference>
<comment type="similarity">
    <text evidence="1">Belongs to the ABC transporter superfamily.</text>
</comment>
<dbReference type="Proteomes" id="UP000215633">
    <property type="component" value="Unassembled WGS sequence"/>
</dbReference>
<evidence type="ECO:0000256" key="1">
    <source>
        <dbReference type="ARBA" id="ARBA00005417"/>
    </source>
</evidence>
<proteinExistence type="inferred from homology"/>
<dbReference type="PANTHER" id="PTHR43776:SF7">
    <property type="entry name" value="D,D-DIPEPTIDE TRANSPORT ATP-BINDING PROTEIN DDPF-RELATED"/>
    <property type="match status" value="1"/>
</dbReference>
<evidence type="ECO:0000256" key="4">
    <source>
        <dbReference type="ARBA" id="ARBA00022741"/>
    </source>
</evidence>